<dbReference type="Pfam" id="PF13495">
    <property type="entry name" value="Phage_int_SAM_4"/>
    <property type="match status" value="1"/>
</dbReference>
<dbReference type="InterPro" id="IPR050090">
    <property type="entry name" value="Tyrosine_recombinase_XerCD"/>
</dbReference>
<keyword evidence="2" id="KW-0229">DNA integration</keyword>
<dbReference type="Proteomes" id="UP000035057">
    <property type="component" value="Unassembled WGS sequence"/>
</dbReference>
<proteinExistence type="inferred from homology"/>
<evidence type="ECO:0000313" key="8">
    <source>
        <dbReference type="EMBL" id="KEF30475.1"/>
    </source>
</evidence>
<evidence type="ECO:0000259" key="7">
    <source>
        <dbReference type="PROSITE" id="PS51900"/>
    </source>
</evidence>
<dbReference type="InterPro" id="IPR013762">
    <property type="entry name" value="Integrase-like_cat_sf"/>
</dbReference>
<keyword evidence="3 5" id="KW-0238">DNA-binding</keyword>
<dbReference type="OrthoDB" id="9801717at2"/>
<dbReference type="InterPro" id="IPR004107">
    <property type="entry name" value="Integrase_SAM-like_N"/>
</dbReference>
<evidence type="ECO:0000256" key="4">
    <source>
        <dbReference type="ARBA" id="ARBA00023172"/>
    </source>
</evidence>
<evidence type="ECO:0000259" key="6">
    <source>
        <dbReference type="PROSITE" id="PS51898"/>
    </source>
</evidence>
<dbReference type="InterPro" id="IPR044068">
    <property type="entry name" value="CB"/>
</dbReference>
<dbReference type="EMBL" id="ANIE01000007">
    <property type="protein sequence ID" value="KEF30475.1"/>
    <property type="molecule type" value="Genomic_DNA"/>
</dbReference>
<organism evidence="8 9">
    <name type="scientific">Marinobacter nitratireducens</name>
    <dbReference type="NCBI Taxonomy" id="1137280"/>
    <lineage>
        <taxon>Bacteria</taxon>
        <taxon>Pseudomonadati</taxon>
        <taxon>Pseudomonadota</taxon>
        <taxon>Gammaproteobacteria</taxon>
        <taxon>Pseudomonadales</taxon>
        <taxon>Marinobacteraceae</taxon>
        <taxon>Marinobacter</taxon>
    </lineage>
</organism>
<dbReference type="NCBIfam" id="TIGR02249">
    <property type="entry name" value="integrase_gron"/>
    <property type="match status" value="1"/>
</dbReference>
<evidence type="ECO:0000256" key="5">
    <source>
        <dbReference type="PROSITE-ProRule" id="PRU01248"/>
    </source>
</evidence>
<reference evidence="8 9" key="1">
    <citation type="submission" date="2012-12" db="EMBL/GenBank/DDBJ databases">
        <title>Genome assembly of Marinobacter sp. AK21.</title>
        <authorList>
            <person name="Khatri I."/>
            <person name="Kumar R."/>
            <person name="Vaidya B."/>
            <person name="Subramanian S."/>
            <person name="Pinnaka A."/>
        </authorList>
    </citation>
    <scope>NUCLEOTIDE SEQUENCE [LARGE SCALE GENOMIC DNA]</scope>
    <source>
        <strain evidence="8 9">AK21</strain>
    </source>
</reference>
<dbReference type="Pfam" id="PF00589">
    <property type="entry name" value="Phage_integrase"/>
    <property type="match status" value="1"/>
</dbReference>
<evidence type="ECO:0000256" key="2">
    <source>
        <dbReference type="ARBA" id="ARBA00022908"/>
    </source>
</evidence>
<keyword evidence="9" id="KW-1185">Reference proteome</keyword>
<dbReference type="InterPro" id="IPR011010">
    <property type="entry name" value="DNA_brk_join_enz"/>
</dbReference>
<dbReference type="InterPro" id="IPR010998">
    <property type="entry name" value="Integrase_recombinase_N"/>
</dbReference>
<sequence>MSKSPFLQSVRTEIRTKQYSYRTEKSYLYWIRQFILFNDKKHPELMGNQEIERFLNHLAVNRGVSPGTQNQALCAIIFVYKHVLKREIENLQYTMTKTPRRMPTVLNPDEVASILSNMTAEYWLITALLYGCGLRINEALSLRIKDIDLKSRNLLVFNGKGRKDRYTLIPGNLRENLERQVAHARSVHESDLSEGFGLTSVPASLHKKYGPVMRDLGWQYLFPSSTRCLHPIAGYVCRHHLHHSSYSRQLRKAVLASGITKRVSAHTFRHAFATELLRSGSDIRTVQEILGHSDIRTTEIYTHIIGDRRAGTVSPFDRLPGS</sequence>
<dbReference type="GO" id="GO:0003677">
    <property type="term" value="F:DNA binding"/>
    <property type="evidence" value="ECO:0007669"/>
    <property type="project" value="UniProtKB-UniRule"/>
</dbReference>
<dbReference type="InterPro" id="IPR011946">
    <property type="entry name" value="Integrase_integron-type"/>
</dbReference>
<dbReference type="InterPro" id="IPR002104">
    <property type="entry name" value="Integrase_catalytic"/>
</dbReference>
<dbReference type="SUPFAM" id="SSF56349">
    <property type="entry name" value="DNA breaking-rejoining enzymes"/>
    <property type="match status" value="1"/>
</dbReference>
<dbReference type="RefSeq" id="WP_036132140.1">
    <property type="nucleotide sequence ID" value="NZ_ANIE01000007.1"/>
</dbReference>
<dbReference type="STRING" id="1137280.D777_02417"/>
<dbReference type="PROSITE" id="PS51900">
    <property type="entry name" value="CB"/>
    <property type="match status" value="1"/>
</dbReference>
<dbReference type="AlphaFoldDB" id="A0A072NBL9"/>
<comment type="caution">
    <text evidence="8">The sequence shown here is derived from an EMBL/GenBank/DDBJ whole genome shotgun (WGS) entry which is preliminary data.</text>
</comment>
<dbReference type="PROSITE" id="PS51898">
    <property type="entry name" value="TYR_RECOMBINASE"/>
    <property type="match status" value="1"/>
</dbReference>
<feature type="domain" description="Tyr recombinase" evidence="6">
    <location>
        <begin position="101"/>
        <end position="314"/>
    </location>
</feature>
<dbReference type="GO" id="GO:0015074">
    <property type="term" value="P:DNA integration"/>
    <property type="evidence" value="ECO:0007669"/>
    <property type="project" value="UniProtKB-KW"/>
</dbReference>
<dbReference type="PATRIC" id="fig|1137280.3.peg.2233"/>
<accession>A0A072NBL9</accession>
<dbReference type="Gene3D" id="1.10.150.130">
    <property type="match status" value="1"/>
</dbReference>
<keyword evidence="4" id="KW-0233">DNA recombination</keyword>
<feature type="domain" description="Core-binding (CB)" evidence="7">
    <location>
        <begin position="1"/>
        <end position="84"/>
    </location>
</feature>
<dbReference type="Gene3D" id="1.10.443.10">
    <property type="entry name" value="Intergrase catalytic core"/>
    <property type="match status" value="1"/>
</dbReference>
<evidence type="ECO:0000313" key="9">
    <source>
        <dbReference type="Proteomes" id="UP000035057"/>
    </source>
</evidence>
<name>A0A072NBL9_9GAMM</name>
<dbReference type="PANTHER" id="PTHR30349:SF64">
    <property type="entry name" value="PROPHAGE INTEGRASE INTD-RELATED"/>
    <property type="match status" value="1"/>
</dbReference>
<dbReference type="GO" id="GO:0006310">
    <property type="term" value="P:DNA recombination"/>
    <property type="evidence" value="ECO:0007669"/>
    <property type="project" value="UniProtKB-KW"/>
</dbReference>
<gene>
    <name evidence="8" type="ORF">D777_02417</name>
</gene>
<evidence type="ECO:0000256" key="1">
    <source>
        <dbReference type="ARBA" id="ARBA00008857"/>
    </source>
</evidence>
<protein>
    <submittedName>
        <fullName evidence="8">Integron integrase IntIPac</fullName>
    </submittedName>
</protein>
<dbReference type="PANTHER" id="PTHR30349">
    <property type="entry name" value="PHAGE INTEGRASE-RELATED"/>
    <property type="match status" value="1"/>
</dbReference>
<evidence type="ECO:0000256" key="3">
    <source>
        <dbReference type="ARBA" id="ARBA00023125"/>
    </source>
</evidence>
<comment type="similarity">
    <text evidence="1">Belongs to the 'phage' integrase family.</text>
</comment>